<accession>A0A433U520</accession>
<evidence type="ECO:0000256" key="4">
    <source>
        <dbReference type="ARBA" id="ARBA00023157"/>
    </source>
</evidence>
<reference evidence="7 8" key="1">
    <citation type="submission" date="2019-01" db="EMBL/GenBank/DDBJ databases">
        <title>A draft genome assembly of the solar-powered sea slug Elysia chlorotica.</title>
        <authorList>
            <person name="Cai H."/>
            <person name="Li Q."/>
            <person name="Fang X."/>
            <person name="Li J."/>
            <person name="Curtis N.E."/>
            <person name="Altenburger A."/>
            <person name="Shibata T."/>
            <person name="Feng M."/>
            <person name="Maeda T."/>
            <person name="Schwartz J.A."/>
            <person name="Shigenobu S."/>
            <person name="Lundholm N."/>
            <person name="Nishiyama T."/>
            <person name="Yang H."/>
            <person name="Hasebe M."/>
            <person name="Li S."/>
            <person name="Pierce S.K."/>
            <person name="Wang J."/>
        </authorList>
    </citation>
    <scope>NUCLEOTIDE SEQUENCE [LARGE SCALE GENOMIC DNA]</scope>
    <source>
        <strain evidence="7">EC2010</strain>
        <tissue evidence="7">Whole organism of an adult</tissue>
    </source>
</reference>
<keyword evidence="5" id="KW-0325">Glycoprotein</keyword>
<evidence type="ECO:0000259" key="6">
    <source>
        <dbReference type="Pfam" id="PF17771"/>
    </source>
</evidence>
<protein>
    <recommendedName>
        <fullName evidence="6">ADAMTS cysteine-rich domain-containing protein</fullName>
    </recommendedName>
</protein>
<sequence length="294" mass="32015">MNAISTIPIPSSARGNPWRFSTCSISSIKTYLGSVSCTEPGNTGSTDALPYPTGDDRAGIAKDRDDQCQQIGYTGYCSAAQDQNGGESNLCSGMFCTDPNDADAAECIAIIPLEYSSCGADMWCRLGNCMNNNEEPTNPPPATNQPPSPPRTIFDCLPFLLKLDFLGLIFCIRLGNCMNNNEEPTNPPPATNQPPSPPRTIFDCLPFLLKLDFLGLIFCISCRISPSRPRLLGRLPLSPARQKINIPITGNRPSHFWDPSKRAGQTQYCGCTCGGNLVFLQYLTTDRRMGRVAM</sequence>
<dbReference type="AlphaFoldDB" id="A0A433U520"/>
<proteinExistence type="predicted"/>
<dbReference type="Proteomes" id="UP000271974">
    <property type="component" value="Unassembled WGS sequence"/>
</dbReference>
<keyword evidence="3" id="KW-0862">Zinc</keyword>
<keyword evidence="1" id="KW-0479">Metal-binding</keyword>
<keyword evidence="8" id="KW-1185">Reference proteome</keyword>
<dbReference type="InterPro" id="IPR041645">
    <property type="entry name" value="ADAMTS_CR_2"/>
</dbReference>
<dbReference type="Pfam" id="PF17771">
    <property type="entry name" value="ADAMTS_CR_2"/>
    <property type="match status" value="1"/>
</dbReference>
<evidence type="ECO:0000256" key="3">
    <source>
        <dbReference type="ARBA" id="ARBA00022833"/>
    </source>
</evidence>
<evidence type="ECO:0000313" key="7">
    <source>
        <dbReference type="EMBL" id="RUS88880.1"/>
    </source>
</evidence>
<evidence type="ECO:0000256" key="2">
    <source>
        <dbReference type="ARBA" id="ARBA00022801"/>
    </source>
</evidence>
<evidence type="ECO:0000256" key="5">
    <source>
        <dbReference type="ARBA" id="ARBA00023180"/>
    </source>
</evidence>
<gene>
    <name evidence="7" type="ORF">EGW08_003319</name>
</gene>
<keyword evidence="4" id="KW-1015">Disulfide bond</keyword>
<organism evidence="7 8">
    <name type="scientific">Elysia chlorotica</name>
    <name type="common">Eastern emerald elysia</name>
    <name type="synonym">Sea slug</name>
    <dbReference type="NCBI Taxonomy" id="188477"/>
    <lineage>
        <taxon>Eukaryota</taxon>
        <taxon>Metazoa</taxon>
        <taxon>Spiralia</taxon>
        <taxon>Lophotrochozoa</taxon>
        <taxon>Mollusca</taxon>
        <taxon>Gastropoda</taxon>
        <taxon>Heterobranchia</taxon>
        <taxon>Euthyneura</taxon>
        <taxon>Panpulmonata</taxon>
        <taxon>Sacoglossa</taxon>
        <taxon>Placobranchoidea</taxon>
        <taxon>Plakobranchidae</taxon>
        <taxon>Elysia</taxon>
    </lineage>
</organism>
<evidence type="ECO:0000256" key="1">
    <source>
        <dbReference type="ARBA" id="ARBA00022723"/>
    </source>
</evidence>
<comment type="caution">
    <text evidence="7">The sequence shown here is derived from an EMBL/GenBank/DDBJ whole genome shotgun (WGS) entry which is preliminary data.</text>
</comment>
<name>A0A433U520_ELYCH</name>
<dbReference type="OrthoDB" id="6150789at2759"/>
<feature type="domain" description="ADAMTS cysteine-rich" evidence="6">
    <location>
        <begin position="61"/>
        <end position="130"/>
    </location>
</feature>
<keyword evidence="2" id="KW-0378">Hydrolase</keyword>
<dbReference type="GO" id="GO:0046872">
    <property type="term" value="F:metal ion binding"/>
    <property type="evidence" value="ECO:0007669"/>
    <property type="project" value="UniProtKB-KW"/>
</dbReference>
<dbReference type="GO" id="GO:0016787">
    <property type="term" value="F:hydrolase activity"/>
    <property type="evidence" value="ECO:0007669"/>
    <property type="project" value="UniProtKB-KW"/>
</dbReference>
<dbReference type="EMBL" id="RQTK01000071">
    <property type="protein sequence ID" value="RUS88880.1"/>
    <property type="molecule type" value="Genomic_DNA"/>
</dbReference>
<evidence type="ECO:0000313" key="8">
    <source>
        <dbReference type="Proteomes" id="UP000271974"/>
    </source>
</evidence>
<dbReference type="Gene3D" id="3.40.1620.60">
    <property type="match status" value="1"/>
</dbReference>